<keyword evidence="3" id="KW-1185">Reference proteome</keyword>
<sequence>MYPQSTKATLIVILGLVASMASANPIPELEQRTTCSINYVPACCSYIQYVSWPNVVPGNSGGCVSMASEPGGVCPTSGASTSGCCQEAPLTHGQLYYHADRTVYCYVP</sequence>
<proteinExistence type="predicted"/>
<organism evidence="2 3">
    <name type="scientific">Psilocybe cyanescens</name>
    <dbReference type="NCBI Taxonomy" id="93625"/>
    <lineage>
        <taxon>Eukaryota</taxon>
        <taxon>Fungi</taxon>
        <taxon>Dikarya</taxon>
        <taxon>Basidiomycota</taxon>
        <taxon>Agaricomycotina</taxon>
        <taxon>Agaricomycetes</taxon>
        <taxon>Agaricomycetidae</taxon>
        <taxon>Agaricales</taxon>
        <taxon>Agaricineae</taxon>
        <taxon>Strophariaceae</taxon>
        <taxon>Psilocybe</taxon>
    </lineage>
</organism>
<dbReference type="Proteomes" id="UP000283269">
    <property type="component" value="Unassembled WGS sequence"/>
</dbReference>
<dbReference type="OrthoDB" id="5337503at2759"/>
<evidence type="ECO:0000313" key="3">
    <source>
        <dbReference type="Proteomes" id="UP000283269"/>
    </source>
</evidence>
<dbReference type="AlphaFoldDB" id="A0A409WQI2"/>
<evidence type="ECO:0000256" key="1">
    <source>
        <dbReference type="SAM" id="SignalP"/>
    </source>
</evidence>
<protein>
    <recommendedName>
        <fullName evidence="4">Hydrophobin</fullName>
    </recommendedName>
</protein>
<feature type="signal peptide" evidence="1">
    <location>
        <begin position="1"/>
        <end position="23"/>
    </location>
</feature>
<dbReference type="InParanoid" id="A0A409WQI2"/>
<keyword evidence="1" id="KW-0732">Signal</keyword>
<gene>
    <name evidence="2" type="ORF">CVT25_001861</name>
</gene>
<accession>A0A409WQI2</accession>
<feature type="chain" id="PRO_5019359021" description="Hydrophobin" evidence="1">
    <location>
        <begin position="24"/>
        <end position="108"/>
    </location>
</feature>
<evidence type="ECO:0000313" key="2">
    <source>
        <dbReference type="EMBL" id="PPQ80741.1"/>
    </source>
</evidence>
<name>A0A409WQI2_PSICY</name>
<dbReference type="EMBL" id="NHYD01003311">
    <property type="protein sequence ID" value="PPQ80741.1"/>
    <property type="molecule type" value="Genomic_DNA"/>
</dbReference>
<reference evidence="2 3" key="1">
    <citation type="journal article" date="2018" name="Evol. Lett.">
        <title>Horizontal gene cluster transfer increased hallucinogenic mushroom diversity.</title>
        <authorList>
            <person name="Reynolds H.T."/>
            <person name="Vijayakumar V."/>
            <person name="Gluck-Thaler E."/>
            <person name="Korotkin H.B."/>
            <person name="Matheny P.B."/>
            <person name="Slot J.C."/>
        </authorList>
    </citation>
    <scope>NUCLEOTIDE SEQUENCE [LARGE SCALE GENOMIC DNA]</scope>
    <source>
        <strain evidence="2 3">2631</strain>
    </source>
</reference>
<evidence type="ECO:0008006" key="4">
    <source>
        <dbReference type="Google" id="ProtNLM"/>
    </source>
</evidence>
<comment type="caution">
    <text evidence="2">The sequence shown here is derived from an EMBL/GenBank/DDBJ whole genome shotgun (WGS) entry which is preliminary data.</text>
</comment>